<feature type="transmembrane region" description="Helical" evidence="2">
    <location>
        <begin position="106"/>
        <end position="128"/>
    </location>
</feature>
<evidence type="ECO:0000256" key="1">
    <source>
        <dbReference type="SAM" id="MobiDB-lite"/>
    </source>
</evidence>
<keyword evidence="2" id="KW-0472">Membrane</keyword>
<reference evidence="3" key="3">
    <citation type="submission" date="2020-02" db="EMBL/GenBank/DDBJ databases">
        <authorList>
            <person name="Sarangi A.N."/>
            <person name="Ghosh S."/>
            <person name="Mukherjee M."/>
            <person name="Tripathy S."/>
        </authorList>
    </citation>
    <scope>NUCLEOTIDE SEQUENCE</scope>
    <source>
        <strain evidence="3">BDU141951</strain>
    </source>
</reference>
<dbReference type="EMBL" id="JTHE02000003">
    <property type="protein sequence ID" value="NEV69264.1"/>
    <property type="molecule type" value="Genomic_DNA"/>
</dbReference>
<organism evidence="3">
    <name type="scientific">Lyngbya confervoides BDU141951</name>
    <dbReference type="NCBI Taxonomy" id="1574623"/>
    <lineage>
        <taxon>Bacteria</taxon>
        <taxon>Bacillati</taxon>
        <taxon>Cyanobacteriota</taxon>
        <taxon>Cyanophyceae</taxon>
        <taxon>Oscillatoriophycideae</taxon>
        <taxon>Oscillatoriales</taxon>
        <taxon>Microcoleaceae</taxon>
        <taxon>Lyngbya</taxon>
    </lineage>
</organism>
<keyword evidence="2" id="KW-0812">Transmembrane</keyword>
<protein>
    <submittedName>
        <fullName evidence="3">Uncharacterized protein</fullName>
    </submittedName>
</protein>
<reference evidence="3" key="1">
    <citation type="submission" date="2014-11" db="EMBL/GenBank/DDBJ databases">
        <authorList>
            <person name="Malar M.C."/>
            <person name="Sen D."/>
            <person name="Tripathy S."/>
        </authorList>
    </citation>
    <scope>NUCLEOTIDE SEQUENCE</scope>
    <source>
        <strain evidence="3">BDU141951</strain>
    </source>
</reference>
<feature type="compositionally biased region" description="Low complexity" evidence="1">
    <location>
        <begin position="85"/>
        <end position="99"/>
    </location>
</feature>
<comment type="caution">
    <text evidence="3">The sequence shown here is derived from an EMBL/GenBank/DDBJ whole genome shotgun (WGS) entry which is preliminary data.</text>
</comment>
<evidence type="ECO:0000313" key="3">
    <source>
        <dbReference type="EMBL" id="NEV69264.1"/>
    </source>
</evidence>
<dbReference type="AlphaFoldDB" id="A0A0C1UST7"/>
<name>A0A0C1UST7_9CYAN</name>
<keyword evidence="2" id="KW-1133">Transmembrane helix</keyword>
<gene>
    <name evidence="3" type="ORF">QQ91_019375</name>
</gene>
<sequence>MAHSTKQHRKFLVGGGTAIATHLLWIENAIGHVGHHDSQSSEPAEPSSAGDSAESSSEQTDSMTHSDGTVMPSADMPMSTDTDASSVEEVPVTSEEPSSSLLQANVGAIGIGLGESLFALIVVGPFLLQYLKKQLQSS</sequence>
<proteinExistence type="predicted"/>
<feature type="region of interest" description="Disordered" evidence="1">
    <location>
        <begin position="34"/>
        <end position="99"/>
    </location>
</feature>
<evidence type="ECO:0000256" key="2">
    <source>
        <dbReference type="SAM" id="Phobius"/>
    </source>
</evidence>
<feature type="compositionally biased region" description="Low complexity" evidence="1">
    <location>
        <begin position="40"/>
        <end position="59"/>
    </location>
</feature>
<accession>A0A0C1UST7</accession>
<reference evidence="3" key="2">
    <citation type="journal article" date="2015" name="Genome Announc.">
        <title>Draft Genome Sequence of Filamentous Marine Cyanobacterium Lyngbya confervoides Strain BDU141951.</title>
        <authorList>
            <person name="Chandrababunaidu M.M."/>
            <person name="Sen D."/>
            <person name="Tripathy S."/>
        </authorList>
    </citation>
    <scope>NUCLEOTIDE SEQUENCE</scope>
    <source>
        <strain evidence="3">BDU141951</strain>
    </source>
</reference>